<dbReference type="InterPro" id="IPR041679">
    <property type="entry name" value="DNA2/NAM7-like_C"/>
</dbReference>
<keyword evidence="29" id="KW-1185">Reference proteome</keyword>
<dbReference type="EC" id="3.6.4.12" evidence="22"/>
<dbReference type="EMBL" id="JARPUR010000007">
    <property type="protein sequence ID" value="KAK4872773.1"/>
    <property type="molecule type" value="Genomic_DNA"/>
</dbReference>
<proteinExistence type="inferred from homology"/>
<protein>
    <recommendedName>
        <fullName evidence="22">DNA replication ATP-dependent helicase/nuclease</fullName>
        <ecNumber evidence="22">3.1.-.-</ecNumber>
        <ecNumber evidence="22">3.6.4.12</ecNumber>
    </recommendedName>
</protein>
<keyword evidence="14 22" id="KW-0408">Iron</keyword>
<dbReference type="CDD" id="cd22318">
    <property type="entry name" value="DNA2_N-like"/>
    <property type="match status" value="1"/>
</dbReference>
<organism evidence="28 29">
    <name type="scientific">Aquatica leii</name>
    <dbReference type="NCBI Taxonomy" id="1421715"/>
    <lineage>
        <taxon>Eukaryota</taxon>
        <taxon>Metazoa</taxon>
        <taxon>Ecdysozoa</taxon>
        <taxon>Arthropoda</taxon>
        <taxon>Hexapoda</taxon>
        <taxon>Insecta</taxon>
        <taxon>Pterygota</taxon>
        <taxon>Neoptera</taxon>
        <taxon>Endopterygota</taxon>
        <taxon>Coleoptera</taxon>
        <taxon>Polyphaga</taxon>
        <taxon>Elateriformia</taxon>
        <taxon>Elateroidea</taxon>
        <taxon>Lampyridae</taxon>
        <taxon>Luciolinae</taxon>
        <taxon>Aquatica</taxon>
    </lineage>
</organism>
<feature type="domain" description="DNA2/NAM7 helicase-like C-terminal" evidence="26">
    <location>
        <begin position="1002"/>
        <end position="1215"/>
    </location>
</feature>
<evidence type="ECO:0000256" key="13">
    <source>
        <dbReference type="ARBA" id="ARBA00022840"/>
    </source>
</evidence>
<dbReference type="PANTHER" id="PTHR10887">
    <property type="entry name" value="DNA2/NAM7 HELICASE FAMILY"/>
    <property type="match status" value="1"/>
</dbReference>
<evidence type="ECO:0000256" key="14">
    <source>
        <dbReference type="ARBA" id="ARBA00023004"/>
    </source>
</evidence>
<dbReference type="AlphaFoldDB" id="A0AAN7SKS1"/>
<keyword evidence="11 22" id="KW-0378">Hydrolase</keyword>
<dbReference type="GO" id="GO:0005694">
    <property type="term" value="C:chromosome"/>
    <property type="evidence" value="ECO:0007669"/>
    <property type="project" value="UniProtKB-SubCell"/>
</dbReference>
<evidence type="ECO:0000256" key="23">
    <source>
        <dbReference type="SAM" id="MobiDB-lite"/>
    </source>
</evidence>
<keyword evidence="4 22" id="KW-0004">4Fe-4S</keyword>
<evidence type="ECO:0000313" key="29">
    <source>
        <dbReference type="Proteomes" id="UP001353858"/>
    </source>
</evidence>
<keyword evidence="15 22" id="KW-0411">Iron-sulfur</keyword>
<feature type="domain" description="DNA2/NAM7 helicase helicase" evidence="25">
    <location>
        <begin position="824"/>
        <end position="922"/>
    </location>
</feature>
<dbReference type="Gene3D" id="3.90.320.10">
    <property type="match status" value="1"/>
</dbReference>
<evidence type="ECO:0000256" key="9">
    <source>
        <dbReference type="ARBA" id="ARBA00022759"/>
    </source>
</evidence>
<comment type="function">
    <text evidence="22">Key enzyme involved in DNA replication and DNA repair. Involved in Okazaki fragments processing by cleaving long flaps that escape FEN1: flaps that are longer than 27 nucleotides are coated by replication protein A complex (RPA), leading to recruit DNA2 which cleaves the flap until it is too short to bind RPA and becomes a substrate for FEN1. Also involved in 5'-end resection of DNA during double-strand break (DSB) repair by mediating the cleavage of 5'-ssDNA.</text>
</comment>
<dbReference type="InterPro" id="IPR041677">
    <property type="entry name" value="DNA2/NAM7_AAA_11"/>
</dbReference>
<keyword evidence="20 22" id="KW-0511">Multifunctional enzyme</keyword>
<comment type="cofactor">
    <cofactor evidence="1">
        <name>[4Fe-4S] cluster</name>
        <dbReference type="ChEBI" id="CHEBI:49883"/>
    </cofactor>
</comment>
<keyword evidence="7 22" id="KW-0479">Metal-binding</keyword>
<keyword evidence="9" id="KW-0255">Endonuclease</keyword>
<keyword evidence="17" id="KW-0496">Mitochondrion</keyword>
<dbReference type="GO" id="GO:0017116">
    <property type="term" value="F:single-stranded DNA helicase activity"/>
    <property type="evidence" value="ECO:0007669"/>
    <property type="project" value="UniProtKB-UniRule"/>
</dbReference>
<dbReference type="InterPro" id="IPR011604">
    <property type="entry name" value="PDDEXK-like_dom_sf"/>
</dbReference>
<evidence type="ECO:0000259" key="27">
    <source>
        <dbReference type="Pfam" id="PF21123"/>
    </source>
</evidence>
<evidence type="ECO:0000256" key="18">
    <source>
        <dbReference type="ARBA" id="ARBA00023204"/>
    </source>
</evidence>
<dbReference type="PANTHER" id="PTHR10887:SF433">
    <property type="entry name" value="DNA REPLICATION ATP-DEPENDENT HELICASE_NUCLEASE DNA2"/>
    <property type="match status" value="1"/>
</dbReference>
<dbReference type="Proteomes" id="UP001353858">
    <property type="component" value="Unassembled WGS sequence"/>
</dbReference>
<gene>
    <name evidence="28" type="ORF">RN001_014802</name>
</gene>
<dbReference type="Pfam" id="PF13086">
    <property type="entry name" value="AAA_11"/>
    <property type="match status" value="2"/>
</dbReference>
<feature type="compositionally biased region" description="Polar residues" evidence="23">
    <location>
        <begin position="26"/>
        <end position="35"/>
    </location>
</feature>
<dbReference type="CDD" id="cd18041">
    <property type="entry name" value="DEXXQc_DNA2"/>
    <property type="match status" value="1"/>
</dbReference>
<comment type="subcellular location">
    <subcellularLocation>
        <location evidence="2">Mitochondrion</location>
    </subcellularLocation>
    <subcellularLocation>
        <location evidence="22">Nucleus</location>
    </subcellularLocation>
    <subcellularLocation>
        <location evidence="22">Chromosome</location>
    </subcellularLocation>
</comment>
<comment type="caution">
    <text evidence="28">The sequence shown here is derived from an EMBL/GenBank/DDBJ whole genome shotgun (WGS) entry which is preliminary data.</text>
</comment>
<dbReference type="Gene3D" id="3.40.50.300">
    <property type="entry name" value="P-loop containing nucleotide triphosphate hydrolases"/>
    <property type="match status" value="3"/>
</dbReference>
<dbReference type="CDD" id="cd18808">
    <property type="entry name" value="SF1_C_Upf1"/>
    <property type="match status" value="1"/>
</dbReference>
<evidence type="ECO:0000256" key="1">
    <source>
        <dbReference type="ARBA" id="ARBA00001966"/>
    </source>
</evidence>
<evidence type="ECO:0000259" key="26">
    <source>
        <dbReference type="Pfam" id="PF13087"/>
    </source>
</evidence>
<keyword evidence="19 22" id="KW-0539">Nucleus</keyword>
<dbReference type="InterPro" id="IPR048459">
    <property type="entry name" value="DNA2_Rift"/>
</dbReference>
<keyword evidence="18 22" id="KW-0234">DNA repair</keyword>
<comment type="similarity">
    <text evidence="3 22">Belongs to the DNA2/NAM7 helicase family.</text>
</comment>
<feature type="compositionally biased region" description="Basic residues" evidence="23">
    <location>
        <begin position="1"/>
        <end position="11"/>
    </location>
</feature>
<evidence type="ECO:0000256" key="5">
    <source>
        <dbReference type="ARBA" id="ARBA00022705"/>
    </source>
</evidence>
<keyword evidence="12 22" id="KW-0347">Helicase</keyword>
<evidence type="ECO:0000256" key="4">
    <source>
        <dbReference type="ARBA" id="ARBA00022485"/>
    </source>
</evidence>
<dbReference type="GO" id="GO:0017108">
    <property type="term" value="F:5'-flap endonuclease activity"/>
    <property type="evidence" value="ECO:0007669"/>
    <property type="project" value="UniProtKB-UniRule"/>
</dbReference>
<evidence type="ECO:0000256" key="15">
    <source>
        <dbReference type="ARBA" id="ARBA00023014"/>
    </source>
</evidence>
<feature type="domain" description="DNA2 rift barrel" evidence="27">
    <location>
        <begin position="674"/>
        <end position="766"/>
    </location>
</feature>
<dbReference type="InterPro" id="IPR026851">
    <property type="entry name" value="Dna2/JHS1_DEXXQ-box"/>
</dbReference>
<dbReference type="InterPro" id="IPR027417">
    <property type="entry name" value="P-loop_NTPase"/>
</dbReference>
<keyword evidence="10 22" id="KW-0227">DNA damage</keyword>
<evidence type="ECO:0000256" key="2">
    <source>
        <dbReference type="ARBA" id="ARBA00004173"/>
    </source>
</evidence>
<feature type="domain" description="DNA2/NAM7 helicase helicase" evidence="25">
    <location>
        <begin position="927"/>
        <end position="992"/>
    </location>
</feature>
<keyword evidence="5 22" id="KW-0235">DNA replication</keyword>
<dbReference type="EC" id="3.1.-.-" evidence="22"/>
<dbReference type="SUPFAM" id="SSF52540">
    <property type="entry name" value="P-loop containing nucleoside triphosphate hydrolases"/>
    <property type="match status" value="1"/>
</dbReference>
<dbReference type="Gene3D" id="2.40.30.270">
    <property type="match status" value="1"/>
</dbReference>
<dbReference type="Pfam" id="PF08696">
    <property type="entry name" value="Dna2"/>
    <property type="match status" value="1"/>
</dbReference>
<dbReference type="GO" id="GO:0033567">
    <property type="term" value="P:DNA replication, Okazaki fragment processing"/>
    <property type="evidence" value="ECO:0007669"/>
    <property type="project" value="UniProtKB-UniRule"/>
</dbReference>
<evidence type="ECO:0000256" key="17">
    <source>
        <dbReference type="ARBA" id="ARBA00023128"/>
    </source>
</evidence>
<evidence type="ECO:0000256" key="8">
    <source>
        <dbReference type="ARBA" id="ARBA00022741"/>
    </source>
</evidence>
<evidence type="ECO:0000256" key="11">
    <source>
        <dbReference type="ARBA" id="ARBA00022801"/>
    </source>
</evidence>
<evidence type="ECO:0000256" key="21">
    <source>
        <dbReference type="ARBA" id="ARBA00047995"/>
    </source>
</evidence>
<dbReference type="Pfam" id="PF21123">
    <property type="entry name" value="Dna2_Rift"/>
    <property type="match status" value="1"/>
</dbReference>
<evidence type="ECO:0000256" key="10">
    <source>
        <dbReference type="ARBA" id="ARBA00022763"/>
    </source>
</evidence>
<evidence type="ECO:0000259" key="25">
    <source>
        <dbReference type="Pfam" id="PF13086"/>
    </source>
</evidence>
<name>A0AAN7SKS1_9COLE</name>
<dbReference type="GO" id="GO:0006281">
    <property type="term" value="P:DNA repair"/>
    <property type="evidence" value="ECO:0007669"/>
    <property type="project" value="UniProtKB-KW"/>
</dbReference>
<dbReference type="GO" id="GO:0005739">
    <property type="term" value="C:mitochondrion"/>
    <property type="evidence" value="ECO:0007669"/>
    <property type="project" value="UniProtKB-SubCell"/>
</dbReference>
<evidence type="ECO:0000313" key="28">
    <source>
        <dbReference type="EMBL" id="KAK4872773.1"/>
    </source>
</evidence>
<evidence type="ECO:0000256" key="3">
    <source>
        <dbReference type="ARBA" id="ARBA00007913"/>
    </source>
</evidence>
<feature type="domain" description="DNA replication factor Dna2 N-terminal" evidence="24">
    <location>
        <begin position="300"/>
        <end position="499"/>
    </location>
</feature>
<dbReference type="InterPro" id="IPR045055">
    <property type="entry name" value="DNA2/NAM7-like"/>
</dbReference>
<feature type="region of interest" description="Disordered" evidence="23">
    <location>
        <begin position="1"/>
        <end position="35"/>
    </location>
</feature>
<evidence type="ECO:0000256" key="12">
    <source>
        <dbReference type="ARBA" id="ARBA00022806"/>
    </source>
</evidence>
<evidence type="ECO:0000256" key="22">
    <source>
        <dbReference type="RuleBase" id="RU367041"/>
    </source>
</evidence>
<evidence type="ECO:0000256" key="20">
    <source>
        <dbReference type="ARBA" id="ARBA00023268"/>
    </source>
</evidence>
<keyword evidence="16 22" id="KW-0238">DNA-binding</keyword>
<keyword evidence="13 22" id="KW-0067">ATP-binding</keyword>
<dbReference type="InterPro" id="IPR047187">
    <property type="entry name" value="SF1_C_Upf1"/>
</dbReference>
<accession>A0AAN7SKS1</accession>
<dbReference type="GO" id="GO:0046872">
    <property type="term" value="F:metal ion binding"/>
    <property type="evidence" value="ECO:0007669"/>
    <property type="project" value="UniProtKB-UniRule"/>
</dbReference>
<keyword evidence="22" id="KW-0158">Chromosome</keyword>
<dbReference type="GO" id="GO:0005634">
    <property type="term" value="C:nucleus"/>
    <property type="evidence" value="ECO:0007669"/>
    <property type="project" value="UniProtKB-SubCell"/>
</dbReference>
<dbReference type="GO" id="GO:0003677">
    <property type="term" value="F:DNA binding"/>
    <property type="evidence" value="ECO:0007669"/>
    <property type="project" value="UniProtKB-UniRule"/>
</dbReference>
<keyword evidence="8 22" id="KW-0547">Nucleotide-binding</keyword>
<evidence type="ECO:0000256" key="16">
    <source>
        <dbReference type="ARBA" id="ARBA00023125"/>
    </source>
</evidence>
<comment type="catalytic activity">
    <reaction evidence="21 22">
        <text>ATP + H2O = ADP + phosphate + H(+)</text>
        <dbReference type="Rhea" id="RHEA:13065"/>
        <dbReference type="ChEBI" id="CHEBI:15377"/>
        <dbReference type="ChEBI" id="CHEBI:15378"/>
        <dbReference type="ChEBI" id="CHEBI:30616"/>
        <dbReference type="ChEBI" id="CHEBI:43474"/>
        <dbReference type="ChEBI" id="CHEBI:456216"/>
        <dbReference type="EC" id="3.6.4.12"/>
    </reaction>
</comment>
<evidence type="ECO:0000256" key="6">
    <source>
        <dbReference type="ARBA" id="ARBA00022722"/>
    </source>
</evidence>
<sequence length="1256" mass="141818">MKKSAKTKKKSNGSQKISDYFKKVTDNQPNRPSTTNEILSLRTNKEVILVVDSEDETDNATALNNKRKRLNGDITPSKILEPITNLPQCSTTNEITPEKLLKRVKENSCSPDIIPCSLNTIEQRKCNQSIKDKLGRIRCKSREKLFDDTVIVGDTPEKPTVNRRQCKSSEKKTPTKLFSKSPKSLDKFNVEIIENFVRVTPSKSNHELSPVTSPLLEQIQQMNERTPTKSPQKKLESVLKAKLRLEFDDGTSSMLDDGWNDEFLETFEFIHTLDLTESQHCKIDKVKGEGNIITLILKSSKDGTTAECDVEGFWTNLTLRLNDTIYISATYSNERGKWIVNNTHGLIVYQPDLLVSTTSVVGSQFCLRRSVLKEKYYGFEPSNQIMIVGVLVHKLLQEVLRQNIRLNSEIEVMAKKLMLDKDTVWMCYESDLSLETILKELMVFVPRIESFVKQYVCKDGNGISQRDNWQGKIVEVQDIEENIWCHELGVKGKVDVSVRSSVATMPLEVKTGRVSMSLEHRGQVMFYIMMMQKLGYSVSSGLLLYLREGVLREVPITPQEKRDLTMLRNELAYFLTRNPKFNGERLEWELPKPINHHNACSKCPYSTICCTFLKYHDTDLNKNPLQNLQNEVLSHLEPVHIDYFMKWSALLSLESSCGDKTKQLHEIYTLPPETREKNGQCVSGVVVKEVTDCGGLYQHSFVKLSGTDNFTMQSSGIGVGNYVVVSTDRRPAVAAGFATDMDTHMITINLDRNLNNNYSNQTFHLDTYASSVSQGFNMTNLSLLLEASDQAARLRKFIIERQPPTFKNNLPKAVATKGTSILRKLNKMQQKAILKSLSTNDYLLIKGMPGTGKTDTIVSLIELLVELNKSVLITSHTHSAIDNVCIRLVDRGVGVLRLGSDSKIHPKLRMYSENTLTKHCQTPEQLEKVYNGAKVLAVTCLGSGHSVLSKRVTDVCIVDESTQVLQCSVFRALYTASKFILIGDPDQLPPIVRNPEAVARGLSESLFERLDSPNSTVILRLNYRMNKPITDMANALTYQGQLLTGNDIVANATLKLPDAEAFFKLYKEQQWIVDSLDQSLSASIRILDTGSVYERLGNDSTTPEENRCTNPFEAAILIKLIDALLVAGVSNEAIGVIAPYRAQVSRLSIALKDRNIETSTVDQFQGRDKEIIFYSCTRSGQRNSHVDSRAEILDDKRRLTVAITRAKHKFILIGDLSSVRQYYPFQRLLDSLHEQCFIRLTDGELGFSWDDVMRLV</sequence>
<dbReference type="GO" id="GO:0005524">
    <property type="term" value="F:ATP binding"/>
    <property type="evidence" value="ECO:0007669"/>
    <property type="project" value="UniProtKB-UniRule"/>
</dbReference>
<dbReference type="InterPro" id="IPR014808">
    <property type="entry name" value="DNA_replication_fac_Dna2_N"/>
</dbReference>
<keyword evidence="6 22" id="KW-0540">Nuclease</keyword>
<evidence type="ECO:0000256" key="7">
    <source>
        <dbReference type="ARBA" id="ARBA00022723"/>
    </source>
</evidence>
<dbReference type="Pfam" id="PF13087">
    <property type="entry name" value="AAA_12"/>
    <property type="match status" value="1"/>
</dbReference>
<dbReference type="GO" id="GO:0051539">
    <property type="term" value="F:4 iron, 4 sulfur cluster binding"/>
    <property type="evidence" value="ECO:0007669"/>
    <property type="project" value="UniProtKB-UniRule"/>
</dbReference>
<dbReference type="GO" id="GO:0071932">
    <property type="term" value="P:replication fork reversal"/>
    <property type="evidence" value="ECO:0007669"/>
    <property type="project" value="TreeGrafter"/>
</dbReference>
<evidence type="ECO:0000259" key="24">
    <source>
        <dbReference type="Pfam" id="PF08696"/>
    </source>
</evidence>
<evidence type="ECO:0000256" key="19">
    <source>
        <dbReference type="ARBA" id="ARBA00023242"/>
    </source>
</evidence>
<reference evidence="29" key="1">
    <citation type="submission" date="2023-01" db="EMBL/GenBank/DDBJ databases">
        <title>Key to firefly adult light organ development and bioluminescence: homeobox transcription factors regulate luciferase expression and transportation to peroxisome.</title>
        <authorList>
            <person name="Fu X."/>
        </authorList>
    </citation>
    <scope>NUCLEOTIDE SEQUENCE [LARGE SCALE GENOMIC DNA]</scope>
</reference>